<feature type="compositionally biased region" description="Low complexity" evidence="1">
    <location>
        <begin position="224"/>
        <end position="237"/>
    </location>
</feature>
<dbReference type="EMBL" id="AP019377">
    <property type="protein sequence ID" value="BBH93391.1"/>
    <property type="molecule type" value="Genomic_DNA"/>
</dbReference>
<reference evidence="2" key="1">
    <citation type="submission" date="2018-12" db="EMBL/GenBank/DDBJ databases">
        <title>Novel natural products biosynthetic potential of the class Ktedonobacteria.</title>
        <authorList>
            <person name="Zheng Y."/>
            <person name="Saitou A."/>
            <person name="Wang C.M."/>
            <person name="Toyoda A."/>
            <person name="Minakuchi Y."/>
            <person name="Sekiguchi Y."/>
            <person name="Ueda K."/>
            <person name="Takano H."/>
            <person name="Sakai Y."/>
            <person name="Yokota A."/>
            <person name="Yabe S."/>
        </authorList>
    </citation>
    <scope>NUCLEOTIDE SEQUENCE</scope>
    <source>
        <strain evidence="2">A3-2</strain>
    </source>
</reference>
<proteinExistence type="predicted"/>
<evidence type="ECO:0000313" key="2">
    <source>
        <dbReference type="EMBL" id="BBH93391.1"/>
    </source>
</evidence>
<dbReference type="AlphaFoldDB" id="A0A455T269"/>
<accession>A0A455T269</accession>
<feature type="compositionally biased region" description="Pro residues" evidence="1">
    <location>
        <begin position="238"/>
        <end position="277"/>
    </location>
</feature>
<sequence length="277" mass="30628">MIDNLIQSFGCSTIDWERFLNAHGNFTVRQAKYYLEVLSQIQAVQEEATRVANQYGSDTVGNLPQRIADLLNRMLRFFFDPTVLFETIQGVAGQIKGVWYELSWIEKLCGQGQQVRGPKDQEINGVETDIDLTINGDTLVELKSSSLIGPKEIGDLLDQIERVFTYAKQHNIHTVEFYFERASIDDRIRATIEQESQATGISFQIHLGMQVDPYPRSTTWCSDPSLQTTPTPSSQPTQTPPPGSTGPGPSGPPLSTPTPTPSPSPTPRAVPTPLALP</sequence>
<name>A0A455T269_9CHLR</name>
<organism evidence="2">
    <name type="scientific">Thermogemmatispora argillosa</name>
    <dbReference type="NCBI Taxonomy" id="2045280"/>
    <lineage>
        <taxon>Bacteria</taxon>
        <taxon>Bacillati</taxon>
        <taxon>Chloroflexota</taxon>
        <taxon>Ktedonobacteria</taxon>
        <taxon>Thermogemmatisporales</taxon>
        <taxon>Thermogemmatisporaceae</taxon>
        <taxon>Thermogemmatispora</taxon>
    </lineage>
</organism>
<feature type="region of interest" description="Disordered" evidence="1">
    <location>
        <begin position="216"/>
        <end position="277"/>
    </location>
</feature>
<evidence type="ECO:0000256" key="1">
    <source>
        <dbReference type="SAM" id="MobiDB-lite"/>
    </source>
</evidence>
<protein>
    <submittedName>
        <fullName evidence="2">Uncharacterized protein</fullName>
    </submittedName>
</protein>
<gene>
    <name evidence="2" type="ORF">KTA_15900</name>
</gene>